<comment type="subcellular location">
    <subcellularLocation>
        <location evidence="3">Endoplasmic reticulum membrane</location>
        <topology evidence="3">Peripheral membrane protein</topology>
    </subcellularLocation>
    <subcellularLocation>
        <location evidence="2">Microsome membrane</location>
        <topology evidence="2">Peripheral membrane protein</topology>
    </subcellularLocation>
</comment>
<dbReference type="AlphaFoldDB" id="A0A1B6LVT2"/>
<gene>
    <name evidence="16" type="ORF">g.37799</name>
    <name evidence="15" type="ORF">g.37801</name>
</gene>
<dbReference type="GO" id="GO:0005789">
    <property type="term" value="C:endoplasmic reticulum membrane"/>
    <property type="evidence" value="ECO:0007669"/>
    <property type="project" value="UniProtKB-SubCell"/>
</dbReference>
<dbReference type="InterPro" id="IPR036396">
    <property type="entry name" value="Cyt_P450_sf"/>
</dbReference>
<dbReference type="InterPro" id="IPR001128">
    <property type="entry name" value="Cyt_P450"/>
</dbReference>
<dbReference type="InterPro" id="IPR002401">
    <property type="entry name" value="Cyt_P450_E_grp-I"/>
</dbReference>
<reference evidence="16" key="1">
    <citation type="submission" date="2015-11" db="EMBL/GenBank/DDBJ databases">
        <title>De novo transcriptome assembly of four potential Pierce s Disease insect vectors from Arizona vineyards.</title>
        <authorList>
            <person name="Tassone E.E."/>
        </authorList>
    </citation>
    <scope>NUCLEOTIDE SEQUENCE</scope>
</reference>
<dbReference type="EMBL" id="GEBQ01024073">
    <property type="protein sequence ID" value="JAT15904.1"/>
    <property type="molecule type" value="Transcribed_RNA"/>
</dbReference>
<evidence type="ECO:0000313" key="15">
    <source>
        <dbReference type="EMBL" id="JAT15904.1"/>
    </source>
</evidence>
<dbReference type="PRINTS" id="PR00463">
    <property type="entry name" value="EP450I"/>
</dbReference>
<protein>
    <recommendedName>
        <fullName evidence="17">Cytochrome P450</fullName>
    </recommendedName>
</protein>
<proteinExistence type="inferred from homology"/>
<evidence type="ECO:0000256" key="4">
    <source>
        <dbReference type="ARBA" id="ARBA00010617"/>
    </source>
</evidence>
<dbReference type="GO" id="GO:0020037">
    <property type="term" value="F:heme binding"/>
    <property type="evidence" value="ECO:0007669"/>
    <property type="project" value="InterPro"/>
</dbReference>
<dbReference type="Pfam" id="PF00067">
    <property type="entry name" value="p450"/>
    <property type="match status" value="1"/>
</dbReference>
<keyword evidence="6 13" id="KW-0479">Metal-binding</keyword>
<dbReference type="GO" id="GO:0004497">
    <property type="term" value="F:monooxygenase activity"/>
    <property type="evidence" value="ECO:0007669"/>
    <property type="project" value="UniProtKB-KW"/>
</dbReference>
<comment type="cofactor">
    <cofactor evidence="1 13">
        <name>heme</name>
        <dbReference type="ChEBI" id="CHEBI:30413"/>
    </cofactor>
</comment>
<evidence type="ECO:0000256" key="13">
    <source>
        <dbReference type="PIRSR" id="PIRSR602401-1"/>
    </source>
</evidence>
<dbReference type="SUPFAM" id="SSF48264">
    <property type="entry name" value="Cytochrome P450"/>
    <property type="match status" value="1"/>
</dbReference>
<keyword evidence="11 14" id="KW-0503">Monooxygenase</keyword>
<dbReference type="PANTHER" id="PTHR24292:SF100">
    <property type="entry name" value="CYTOCHROME P450 6A16, ISOFORM B-RELATED"/>
    <property type="match status" value="1"/>
</dbReference>
<dbReference type="CDD" id="cd11056">
    <property type="entry name" value="CYP6-like"/>
    <property type="match status" value="1"/>
</dbReference>
<accession>A0A1B6LVT2</accession>
<evidence type="ECO:0000256" key="6">
    <source>
        <dbReference type="ARBA" id="ARBA00022723"/>
    </source>
</evidence>
<dbReference type="PROSITE" id="PS00086">
    <property type="entry name" value="CYTOCHROME_P450"/>
    <property type="match status" value="1"/>
</dbReference>
<keyword evidence="8" id="KW-0492">Microsome</keyword>
<organism evidence="16">
    <name type="scientific">Graphocephala atropunctata</name>
    <dbReference type="NCBI Taxonomy" id="36148"/>
    <lineage>
        <taxon>Eukaryota</taxon>
        <taxon>Metazoa</taxon>
        <taxon>Ecdysozoa</taxon>
        <taxon>Arthropoda</taxon>
        <taxon>Hexapoda</taxon>
        <taxon>Insecta</taxon>
        <taxon>Pterygota</taxon>
        <taxon>Neoptera</taxon>
        <taxon>Paraneoptera</taxon>
        <taxon>Hemiptera</taxon>
        <taxon>Auchenorrhyncha</taxon>
        <taxon>Membracoidea</taxon>
        <taxon>Cicadellidae</taxon>
        <taxon>Cicadellinae</taxon>
        <taxon>Cicadellini</taxon>
        <taxon>Graphocephala</taxon>
    </lineage>
</organism>
<keyword evidence="7" id="KW-0256">Endoplasmic reticulum</keyword>
<evidence type="ECO:0000256" key="7">
    <source>
        <dbReference type="ARBA" id="ARBA00022824"/>
    </source>
</evidence>
<evidence type="ECO:0000256" key="3">
    <source>
        <dbReference type="ARBA" id="ARBA00004406"/>
    </source>
</evidence>
<comment type="similarity">
    <text evidence="4 14">Belongs to the cytochrome P450 family.</text>
</comment>
<feature type="binding site" description="axial binding residue" evidence="13">
    <location>
        <position position="437"/>
    </location>
    <ligand>
        <name>heme</name>
        <dbReference type="ChEBI" id="CHEBI:30413"/>
    </ligand>
    <ligandPart>
        <name>Fe</name>
        <dbReference type="ChEBI" id="CHEBI:18248"/>
    </ligandPart>
</feature>
<evidence type="ECO:0000256" key="14">
    <source>
        <dbReference type="RuleBase" id="RU000461"/>
    </source>
</evidence>
<dbReference type="PANTHER" id="PTHR24292">
    <property type="entry name" value="CYTOCHROME P450"/>
    <property type="match status" value="1"/>
</dbReference>
<keyword evidence="9 14" id="KW-0560">Oxidoreductase</keyword>
<dbReference type="Gene3D" id="1.10.630.10">
    <property type="entry name" value="Cytochrome P450"/>
    <property type="match status" value="1"/>
</dbReference>
<evidence type="ECO:0000256" key="12">
    <source>
        <dbReference type="ARBA" id="ARBA00023136"/>
    </source>
</evidence>
<evidence type="ECO:0000256" key="9">
    <source>
        <dbReference type="ARBA" id="ARBA00023002"/>
    </source>
</evidence>
<dbReference type="PRINTS" id="PR00385">
    <property type="entry name" value="P450"/>
</dbReference>
<dbReference type="InterPro" id="IPR050476">
    <property type="entry name" value="Insect_CytP450_Detox"/>
</dbReference>
<evidence type="ECO:0000256" key="1">
    <source>
        <dbReference type="ARBA" id="ARBA00001971"/>
    </source>
</evidence>
<dbReference type="InterPro" id="IPR017972">
    <property type="entry name" value="Cyt_P450_CS"/>
</dbReference>
<keyword evidence="10 13" id="KW-0408">Iron</keyword>
<dbReference type="FunFam" id="1.10.630.10:FF:000042">
    <property type="entry name" value="Cytochrome P450"/>
    <property type="match status" value="1"/>
</dbReference>
<evidence type="ECO:0000256" key="5">
    <source>
        <dbReference type="ARBA" id="ARBA00022617"/>
    </source>
</evidence>
<keyword evidence="12" id="KW-0472">Membrane</keyword>
<dbReference type="GO" id="GO:0016705">
    <property type="term" value="F:oxidoreductase activity, acting on paired donors, with incorporation or reduction of molecular oxygen"/>
    <property type="evidence" value="ECO:0007669"/>
    <property type="project" value="InterPro"/>
</dbReference>
<sequence length="495" mass="56649">MDMSLALITLIVGVVALLVKLYSAHNYFSRRNIPYDKPRGLLGGRISTKSMPLLLWEMYKKGEGHKLFGFFVLWSPSILIRDPELIKQILVKDFSFFYNRGMYVNEDREPLTGHLFALEGEPWRKLRTKLSPAFTSGKMKVMFETIVKYSDKLVDHIKKNPKGEPLECQSLMIKYTLSNIAATAFGIEPDVFEEDSPFMKMAIKFTAPSLELFAKTFLFFNLKSVTHLLPFTMIQKDVSTFYLDLMREAVSLREKGNVVGTDFLQMLIQLKNKGFIEGSSAEDKNCLTANQIAAQAFVFIVAGYETSASALSWALYELALNPDVQLRLQEEVDSVEEWTYENILGLQYLDMVLNETLRKYPSVPFLIRKCGENYRVPESDMVLEKGSLIGVSLYGLHMDPKLFPDPDKFDPERFGPNPSHEIKPYTYLPFGEGPRFCIGTRFAKVQSKVGLATMMRHFTVEPTEKTTIPVVLHSHAFQPINKNGNWLRFKKRTRD</sequence>
<dbReference type="GO" id="GO:0005506">
    <property type="term" value="F:iron ion binding"/>
    <property type="evidence" value="ECO:0007669"/>
    <property type="project" value="InterPro"/>
</dbReference>
<evidence type="ECO:0000313" key="16">
    <source>
        <dbReference type="EMBL" id="JAT27779.1"/>
    </source>
</evidence>
<name>A0A1B6LVT2_9HEMI</name>
<evidence type="ECO:0000256" key="2">
    <source>
        <dbReference type="ARBA" id="ARBA00004174"/>
    </source>
</evidence>
<evidence type="ECO:0000256" key="11">
    <source>
        <dbReference type="ARBA" id="ARBA00023033"/>
    </source>
</evidence>
<evidence type="ECO:0000256" key="10">
    <source>
        <dbReference type="ARBA" id="ARBA00023004"/>
    </source>
</evidence>
<evidence type="ECO:0000256" key="8">
    <source>
        <dbReference type="ARBA" id="ARBA00022848"/>
    </source>
</evidence>
<evidence type="ECO:0008006" key="17">
    <source>
        <dbReference type="Google" id="ProtNLM"/>
    </source>
</evidence>
<dbReference type="EMBL" id="GEBQ01012198">
    <property type="protein sequence ID" value="JAT27779.1"/>
    <property type="molecule type" value="Transcribed_RNA"/>
</dbReference>
<keyword evidence="5 13" id="KW-0349">Heme</keyword>